<keyword evidence="3" id="KW-1185">Reference proteome</keyword>
<dbReference type="Proteomes" id="UP000887013">
    <property type="component" value="Unassembled WGS sequence"/>
</dbReference>
<accession>A0A8X6TGI8</accession>
<feature type="region of interest" description="Disordered" evidence="1">
    <location>
        <begin position="41"/>
        <end position="75"/>
    </location>
</feature>
<gene>
    <name evidence="2" type="ORF">NPIL_174241</name>
</gene>
<dbReference type="AlphaFoldDB" id="A0A8X6TGI8"/>
<organism evidence="2 3">
    <name type="scientific">Nephila pilipes</name>
    <name type="common">Giant wood spider</name>
    <name type="synonym">Nephila maculata</name>
    <dbReference type="NCBI Taxonomy" id="299642"/>
    <lineage>
        <taxon>Eukaryota</taxon>
        <taxon>Metazoa</taxon>
        <taxon>Ecdysozoa</taxon>
        <taxon>Arthropoda</taxon>
        <taxon>Chelicerata</taxon>
        <taxon>Arachnida</taxon>
        <taxon>Araneae</taxon>
        <taxon>Araneomorphae</taxon>
        <taxon>Entelegynae</taxon>
        <taxon>Araneoidea</taxon>
        <taxon>Nephilidae</taxon>
        <taxon>Nephila</taxon>
    </lineage>
</organism>
<reference evidence="2" key="1">
    <citation type="submission" date="2020-08" db="EMBL/GenBank/DDBJ databases">
        <title>Multicomponent nature underlies the extraordinary mechanical properties of spider dragline silk.</title>
        <authorList>
            <person name="Kono N."/>
            <person name="Nakamura H."/>
            <person name="Mori M."/>
            <person name="Yoshida Y."/>
            <person name="Ohtoshi R."/>
            <person name="Malay A.D."/>
            <person name="Moran D.A.P."/>
            <person name="Tomita M."/>
            <person name="Numata K."/>
            <person name="Arakawa K."/>
        </authorList>
    </citation>
    <scope>NUCLEOTIDE SEQUENCE</scope>
</reference>
<dbReference type="EMBL" id="BMAW01056909">
    <property type="protein sequence ID" value="GFT08257.1"/>
    <property type="molecule type" value="Genomic_DNA"/>
</dbReference>
<evidence type="ECO:0000256" key="1">
    <source>
        <dbReference type="SAM" id="MobiDB-lite"/>
    </source>
</evidence>
<name>A0A8X6TGI8_NEPPI</name>
<comment type="caution">
    <text evidence="2">The sequence shown here is derived from an EMBL/GenBank/DDBJ whole genome shotgun (WGS) entry which is preliminary data.</text>
</comment>
<proteinExistence type="predicted"/>
<evidence type="ECO:0000313" key="2">
    <source>
        <dbReference type="EMBL" id="GFT08257.1"/>
    </source>
</evidence>
<evidence type="ECO:0000313" key="3">
    <source>
        <dbReference type="Proteomes" id="UP000887013"/>
    </source>
</evidence>
<protein>
    <submittedName>
        <fullName evidence="2">Uncharacterized protein</fullName>
    </submittedName>
</protein>
<sequence>MKLRGRKSTRANDSSKKQKTDQTICSNKFSILSIKEPLESLQMDDCPPLPAAHTQQPPAKNPKKKPKPGKTQATQSSILDLPTALRTIQILLHVPPPSLNLPKVICGTVDFQLNLSSTHHYR</sequence>
<feature type="region of interest" description="Disordered" evidence="1">
    <location>
        <begin position="1"/>
        <end position="22"/>
    </location>
</feature>